<dbReference type="Proteomes" id="UP001217089">
    <property type="component" value="Unassembled WGS sequence"/>
</dbReference>
<feature type="compositionally biased region" description="Basic and acidic residues" evidence="1">
    <location>
        <begin position="336"/>
        <end position="345"/>
    </location>
</feature>
<reference evidence="2 3" key="1">
    <citation type="submission" date="2022-12" db="EMBL/GenBank/DDBJ databases">
        <title>Chromosome-level genome of Tegillarca granosa.</title>
        <authorList>
            <person name="Kim J."/>
        </authorList>
    </citation>
    <scope>NUCLEOTIDE SEQUENCE [LARGE SCALE GENOMIC DNA]</scope>
    <source>
        <strain evidence="2">Teg-2019</strain>
        <tissue evidence="2">Adductor muscle</tissue>
    </source>
</reference>
<protein>
    <submittedName>
        <fullName evidence="2">Uncharacterized protein</fullName>
    </submittedName>
</protein>
<keyword evidence="3" id="KW-1185">Reference proteome</keyword>
<comment type="caution">
    <text evidence="2">The sequence shown here is derived from an EMBL/GenBank/DDBJ whole genome shotgun (WGS) entry which is preliminary data.</text>
</comment>
<feature type="compositionally biased region" description="Low complexity" evidence="1">
    <location>
        <begin position="247"/>
        <end position="257"/>
    </location>
</feature>
<feature type="region of interest" description="Disordered" evidence="1">
    <location>
        <begin position="245"/>
        <end position="284"/>
    </location>
</feature>
<feature type="region of interest" description="Disordered" evidence="1">
    <location>
        <begin position="298"/>
        <end position="359"/>
    </location>
</feature>
<sequence length="474" mass="52714">MTIYINYHRLIYRMCWNFIKSVTCPSKVSVLHGFFSIFSYFIYSICLKCLGCIYLQDWKQCQKHLAKRGNDSVRRKMANFDPRKVPKGNAEYAKGMMDEVTLSQVEKSCPMASAFCKWAKIKLKQIEEEIGPLESAASDLGNKASKKKDKGNKDDIPNGQKTNQEKEQTNKQPNKTAQPQNNKGKIVPLAAAAQKGAKSGPGKQPANVKRASPTNKTIKNKAQKSIPLVVQLDGTDGDKLEVKAVLKQPIKKPQPIKNGYANPKDKRQNGRGSQNGVSSQNKVLNPNIAANQNADANRTGIANQNPNDVSNQYTSDSPPIRSQSPMKRANVNKNNLPRDNKDRINSDSSQELNFTPSDLTMSEVSTDHEANVISFEDLFTRNSINVKVIKEQPNPNKGPKGPPVVKEQKPNISYLARHHLKSVLQPPQSLTGYGNHNPPADPPFRKQINEPEISKPKIQVGYAARHQMKKTSLA</sequence>
<feature type="region of interest" description="Disordered" evidence="1">
    <location>
        <begin position="137"/>
        <end position="222"/>
    </location>
</feature>
<dbReference type="EMBL" id="JARBDR010000813">
    <property type="protein sequence ID" value="KAJ8306119.1"/>
    <property type="molecule type" value="Genomic_DNA"/>
</dbReference>
<feature type="compositionally biased region" description="Polar residues" evidence="1">
    <location>
        <begin position="346"/>
        <end position="359"/>
    </location>
</feature>
<feature type="compositionally biased region" description="Polar residues" evidence="1">
    <location>
        <begin position="270"/>
        <end position="284"/>
    </location>
</feature>
<gene>
    <name evidence="2" type="ORF">KUTeg_016664</name>
</gene>
<organism evidence="2 3">
    <name type="scientific">Tegillarca granosa</name>
    <name type="common">Malaysian cockle</name>
    <name type="synonym">Anadara granosa</name>
    <dbReference type="NCBI Taxonomy" id="220873"/>
    <lineage>
        <taxon>Eukaryota</taxon>
        <taxon>Metazoa</taxon>
        <taxon>Spiralia</taxon>
        <taxon>Lophotrochozoa</taxon>
        <taxon>Mollusca</taxon>
        <taxon>Bivalvia</taxon>
        <taxon>Autobranchia</taxon>
        <taxon>Pteriomorphia</taxon>
        <taxon>Arcoida</taxon>
        <taxon>Arcoidea</taxon>
        <taxon>Arcidae</taxon>
        <taxon>Tegillarca</taxon>
    </lineage>
</organism>
<name>A0ABQ9EMF5_TEGGR</name>
<feature type="compositionally biased region" description="Basic and acidic residues" evidence="1">
    <location>
        <begin position="443"/>
        <end position="455"/>
    </location>
</feature>
<feature type="region of interest" description="Disordered" evidence="1">
    <location>
        <begin position="426"/>
        <end position="474"/>
    </location>
</feature>
<accession>A0ABQ9EMF5</accession>
<feature type="compositionally biased region" description="Polar residues" evidence="1">
    <location>
        <begin position="170"/>
        <end position="183"/>
    </location>
</feature>
<evidence type="ECO:0000313" key="2">
    <source>
        <dbReference type="EMBL" id="KAJ8306119.1"/>
    </source>
</evidence>
<evidence type="ECO:0000313" key="3">
    <source>
        <dbReference type="Proteomes" id="UP001217089"/>
    </source>
</evidence>
<feature type="compositionally biased region" description="Polar residues" evidence="1">
    <location>
        <begin position="298"/>
        <end position="335"/>
    </location>
</feature>
<proteinExistence type="predicted"/>
<evidence type="ECO:0000256" key="1">
    <source>
        <dbReference type="SAM" id="MobiDB-lite"/>
    </source>
</evidence>